<feature type="region of interest" description="Disordered" evidence="1">
    <location>
        <begin position="103"/>
        <end position="215"/>
    </location>
</feature>
<reference evidence="2" key="1">
    <citation type="journal article" date="2023" name="Mol. Phylogenet. Evol.">
        <title>Genome-scale phylogeny and comparative genomics of the fungal order Sordariales.</title>
        <authorList>
            <person name="Hensen N."/>
            <person name="Bonometti L."/>
            <person name="Westerberg I."/>
            <person name="Brannstrom I.O."/>
            <person name="Guillou S."/>
            <person name="Cros-Aarteil S."/>
            <person name="Calhoun S."/>
            <person name="Haridas S."/>
            <person name="Kuo A."/>
            <person name="Mondo S."/>
            <person name="Pangilinan J."/>
            <person name="Riley R."/>
            <person name="LaButti K."/>
            <person name="Andreopoulos B."/>
            <person name="Lipzen A."/>
            <person name="Chen C."/>
            <person name="Yan M."/>
            <person name="Daum C."/>
            <person name="Ng V."/>
            <person name="Clum A."/>
            <person name="Steindorff A."/>
            <person name="Ohm R.A."/>
            <person name="Martin F."/>
            <person name="Silar P."/>
            <person name="Natvig D.O."/>
            <person name="Lalanne C."/>
            <person name="Gautier V."/>
            <person name="Ament-Velasquez S.L."/>
            <person name="Kruys A."/>
            <person name="Hutchinson M.I."/>
            <person name="Powell A.J."/>
            <person name="Barry K."/>
            <person name="Miller A.N."/>
            <person name="Grigoriev I.V."/>
            <person name="Debuchy R."/>
            <person name="Gladieux P."/>
            <person name="Hiltunen Thoren M."/>
            <person name="Johannesson H."/>
        </authorList>
    </citation>
    <scope>NUCLEOTIDE SEQUENCE</scope>
    <source>
        <strain evidence="2">CBS 314.62</strain>
    </source>
</reference>
<organism evidence="2 3">
    <name type="scientific">Podospora appendiculata</name>
    <dbReference type="NCBI Taxonomy" id="314037"/>
    <lineage>
        <taxon>Eukaryota</taxon>
        <taxon>Fungi</taxon>
        <taxon>Dikarya</taxon>
        <taxon>Ascomycota</taxon>
        <taxon>Pezizomycotina</taxon>
        <taxon>Sordariomycetes</taxon>
        <taxon>Sordariomycetidae</taxon>
        <taxon>Sordariales</taxon>
        <taxon>Podosporaceae</taxon>
        <taxon>Podospora</taxon>
    </lineage>
</organism>
<dbReference type="AlphaFoldDB" id="A0AAE0XIQ9"/>
<name>A0AAE0XIQ9_9PEZI</name>
<comment type="caution">
    <text evidence="2">The sequence shown here is derived from an EMBL/GenBank/DDBJ whole genome shotgun (WGS) entry which is preliminary data.</text>
</comment>
<reference evidence="2" key="2">
    <citation type="submission" date="2023-06" db="EMBL/GenBank/DDBJ databases">
        <authorList>
            <consortium name="Lawrence Berkeley National Laboratory"/>
            <person name="Haridas S."/>
            <person name="Hensen N."/>
            <person name="Bonometti L."/>
            <person name="Westerberg I."/>
            <person name="Brannstrom I.O."/>
            <person name="Guillou S."/>
            <person name="Cros-Aarteil S."/>
            <person name="Calhoun S."/>
            <person name="Kuo A."/>
            <person name="Mondo S."/>
            <person name="Pangilinan J."/>
            <person name="Riley R."/>
            <person name="Labutti K."/>
            <person name="Andreopoulos B."/>
            <person name="Lipzen A."/>
            <person name="Chen C."/>
            <person name="Yanf M."/>
            <person name="Daum C."/>
            <person name="Ng V."/>
            <person name="Clum A."/>
            <person name="Steindorff A."/>
            <person name="Ohm R."/>
            <person name="Martin F."/>
            <person name="Silar P."/>
            <person name="Natvig D."/>
            <person name="Lalanne C."/>
            <person name="Gautier V."/>
            <person name="Ament-Velasquez S.L."/>
            <person name="Kruys A."/>
            <person name="Hutchinson M.I."/>
            <person name="Powell A.J."/>
            <person name="Barry K."/>
            <person name="Miller A.N."/>
            <person name="Grigoriev I.V."/>
            <person name="Debuchy R."/>
            <person name="Gladieux P."/>
            <person name="Thoren M.H."/>
            <person name="Johannesson H."/>
        </authorList>
    </citation>
    <scope>NUCLEOTIDE SEQUENCE</scope>
    <source>
        <strain evidence="2">CBS 314.62</strain>
    </source>
</reference>
<feature type="region of interest" description="Disordered" evidence="1">
    <location>
        <begin position="1"/>
        <end position="81"/>
    </location>
</feature>
<evidence type="ECO:0000313" key="3">
    <source>
        <dbReference type="Proteomes" id="UP001270362"/>
    </source>
</evidence>
<dbReference type="EMBL" id="JAULSO010000001">
    <property type="protein sequence ID" value="KAK3693712.1"/>
    <property type="molecule type" value="Genomic_DNA"/>
</dbReference>
<gene>
    <name evidence="2" type="ORF">B0T22DRAFT_47613</name>
</gene>
<feature type="compositionally biased region" description="Gly residues" evidence="1">
    <location>
        <begin position="129"/>
        <end position="147"/>
    </location>
</feature>
<accession>A0AAE0XIQ9</accession>
<evidence type="ECO:0000256" key="1">
    <source>
        <dbReference type="SAM" id="MobiDB-lite"/>
    </source>
</evidence>
<protein>
    <submittedName>
        <fullName evidence="2">Uncharacterized protein</fullName>
    </submittedName>
</protein>
<sequence length="400" mass="41685">MNRRVIHTAFGRGGSQCTRAGAARRDSRQLSTSTALFDDQPQRPASSRERSEAVASKLGQLSQSRTPSAPSGTPGGGVDARSLAAKPFNKLLVASPRINNLRSLRERGGGSGAPLGDRPPRRFPFQAGAAGGSGSSFGTRGRGGSGFGVTPRPGVGFRARGGGSAGAGAGVGAREGGARGRGNARGGRGRGRGRGGAKRGGAKDGSGPEVPKKLVWSPEEQAVHDRLEQGVVTEYTPSVTLESLVGYGPALATDAALGNVETAMRNMRVLGGGRPFDSTTGVTADPREAVKRYYHEKKPLFFNTPEEKVFLEHSRQGFKIAAPEEATKKVIVDTAILGKYEAPKFAPIGDVLGTMASFHARDVSYHKWESKAFMDKVKSLLPAATAAKASKPAAQAKKAA</sequence>
<dbReference type="Proteomes" id="UP001270362">
    <property type="component" value="Unassembled WGS sequence"/>
</dbReference>
<feature type="compositionally biased region" description="Gly residues" evidence="1">
    <location>
        <begin position="159"/>
        <end position="186"/>
    </location>
</feature>
<proteinExistence type="predicted"/>
<feature type="compositionally biased region" description="Basic residues" evidence="1">
    <location>
        <begin position="187"/>
        <end position="197"/>
    </location>
</feature>
<evidence type="ECO:0000313" key="2">
    <source>
        <dbReference type="EMBL" id="KAK3693712.1"/>
    </source>
</evidence>
<keyword evidence="3" id="KW-1185">Reference proteome</keyword>